<comment type="similarity">
    <text evidence="1">Belongs to the bacterial ribosomal protein bL17 family.</text>
</comment>
<dbReference type="SUPFAM" id="SSF64263">
    <property type="entry name" value="Prokaryotic ribosomal protein L17"/>
    <property type="match status" value="1"/>
</dbReference>
<dbReference type="GO" id="GO:0006412">
    <property type="term" value="P:translation"/>
    <property type="evidence" value="ECO:0007669"/>
    <property type="project" value="InterPro"/>
</dbReference>
<sequence length="234" mass="27790">MGYTSTLKFIKLGHKQRPFRHLFGQPHKRWDYIKNQLDKLIRHGRIETTLERAKEIQQYAEELIIHSRNDCKESDIIVESLITSAEARSALYEKYVPLYAERPRFFTRVVNQWHFRTKDSASMAYLEFVDRPGELRPAKPVGSQYLQHIYNLMSQTRRNFRKYKHVAKKFGFLDQNGRLVSNYIAQKHTGYQWHEEDIVKTIPEKIQSQKVLDRLEEIKEINIGGRGVDKLMLP</sequence>
<dbReference type="Pfam" id="PF01196">
    <property type="entry name" value="Ribosomal_L17"/>
    <property type="match status" value="1"/>
</dbReference>
<dbReference type="GO" id="GO:0022625">
    <property type="term" value="C:cytosolic large ribosomal subunit"/>
    <property type="evidence" value="ECO:0007669"/>
    <property type="project" value="TreeGrafter"/>
</dbReference>
<dbReference type="PANTHER" id="PTHR14413">
    <property type="entry name" value="RIBOSOMAL PROTEIN L17"/>
    <property type="match status" value="1"/>
</dbReference>
<evidence type="ECO:0000313" key="5">
    <source>
        <dbReference type="Proteomes" id="UP000002899"/>
    </source>
</evidence>
<evidence type="ECO:0000256" key="1">
    <source>
        <dbReference type="ARBA" id="ARBA00008777"/>
    </source>
</evidence>
<dbReference type="InterPro" id="IPR000456">
    <property type="entry name" value="Ribosomal_bL17"/>
</dbReference>
<keyword evidence="5" id="KW-1185">Reference proteome</keyword>
<keyword evidence="3" id="KW-0687">Ribonucleoprotein</keyword>
<dbReference type="GeneID" id="24425330"/>
<evidence type="ECO:0000256" key="2">
    <source>
        <dbReference type="ARBA" id="ARBA00022980"/>
    </source>
</evidence>
<gene>
    <name evidence="4" type="ORF">BMR1_03g03420</name>
</gene>
<dbReference type="AlphaFoldDB" id="A0A0K3ANH6"/>
<keyword evidence="2 4" id="KW-0689">Ribosomal protein</keyword>
<dbReference type="OMA" id="LYRYRPF"/>
<accession>A0A0K3ANH6</accession>
<reference evidence="4 5" key="2">
    <citation type="journal article" date="2013" name="PLoS ONE">
        <title>Whole genome mapping and re-organization of the nuclear and mitochondrial genomes of Babesia microti isolates.</title>
        <authorList>
            <person name="Cornillot E."/>
            <person name="Dassouli A."/>
            <person name="Garg A."/>
            <person name="Pachikara N."/>
            <person name="Randazzo S."/>
            <person name="Depoix D."/>
            <person name="Carcy B."/>
            <person name="Delbecq S."/>
            <person name="Frutos R."/>
            <person name="Silva J.C."/>
            <person name="Sutton R."/>
            <person name="Krause P.J."/>
            <person name="Mamoun C.B."/>
        </authorList>
    </citation>
    <scope>NUCLEOTIDE SEQUENCE [LARGE SCALE GENOMIC DNA]</scope>
    <source>
        <strain evidence="4 5">RI</strain>
    </source>
</reference>
<dbReference type="Proteomes" id="UP000002899">
    <property type="component" value="Chromosome III"/>
</dbReference>
<dbReference type="GO" id="GO:0003735">
    <property type="term" value="F:structural constituent of ribosome"/>
    <property type="evidence" value="ECO:0007669"/>
    <property type="project" value="InterPro"/>
</dbReference>
<proteinExistence type="inferred from homology"/>
<dbReference type="OrthoDB" id="275000at2759"/>
<protein>
    <submittedName>
        <fullName evidence="4">50S ribosomal protein L17</fullName>
    </submittedName>
</protein>
<dbReference type="EMBL" id="LN871598">
    <property type="protein sequence ID" value="CTQ41284.1"/>
    <property type="molecule type" value="Genomic_DNA"/>
</dbReference>
<reference evidence="4 5" key="3">
    <citation type="journal article" date="2016" name="Sci. Rep.">
        <title>Genome-wide diversity and gene expression profiling of Babesia microti isolates identify polymorphic genes that mediate host-pathogen interactions.</title>
        <authorList>
            <person name="Silva J.C."/>
            <person name="Cornillot E."/>
            <person name="McCracken C."/>
            <person name="Usmani-Brown S."/>
            <person name="Dwivedi A."/>
            <person name="Ifeonu O.O."/>
            <person name="Crabtree J."/>
            <person name="Gotia H.T."/>
            <person name="Virji A.Z."/>
            <person name="Reynes C."/>
            <person name="Colinge J."/>
            <person name="Kumar V."/>
            <person name="Lawres L."/>
            <person name="Pazzi J.E."/>
            <person name="Pablo J.V."/>
            <person name="Hung C."/>
            <person name="Brancato J."/>
            <person name="Kumari P."/>
            <person name="Orvis J."/>
            <person name="Tretina K."/>
            <person name="Chibucos M."/>
            <person name="Ott S."/>
            <person name="Sadzewicz L."/>
            <person name="Sengamalay N."/>
            <person name="Shetty A.C."/>
            <person name="Su Q."/>
            <person name="Tallon L."/>
            <person name="Fraser C.M."/>
            <person name="Frutos R."/>
            <person name="Molina D.M."/>
            <person name="Krause P.J."/>
            <person name="Ben Mamoun C."/>
        </authorList>
    </citation>
    <scope>NUCLEOTIDE SEQUENCE [LARGE SCALE GENOMIC DNA]</scope>
    <source>
        <strain evidence="4 5">RI</strain>
    </source>
</reference>
<name>A0A0K3ANH6_BABMR</name>
<organism evidence="4 5">
    <name type="scientific">Babesia microti (strain RI)</name>
    <dbReference type="NCBI Taxonomy" id="1133968"/>
    <lineage>
        <taxon>Eukaryota</taxon>
        <taxon>Sar</taxon>
        <taxon>Alveolata</taxon>
        <taxon>Apicomplexa</taxon>
        <taxon>Aconoidasida</taxon>
        <taxon>Piroplasmida</taxon>
        <taxon>Babesiidae</taxon>
        <taxon>Babesia</taxon>
    </lineage>
</organism>
<evidence type="ECO:0000313" key="4">
    <source>
        <dbReference type="EMBL" id="CTQ41284.1"/>
    </source>
</evidence>
<reference evidence="4 5" key="1">
    <citation type="journal article" date="2012" name="Nucleic Acids Res.">
        <title>Sequencing of the smallest Apicomplexan genome from the human pathogen Babesia microti.</title>
        <authorList>
            <person name="Cornillot E."/>
            <person name="Hadj-Kaddour K."/>
            <person name="Dassouli A."/>
            <person name="Noel B."/>
            <person name="Ranwez V."/>
            <person name="Vacherie B."/>
            <person name="Augagneur Y."/>
            <person name="Bres V."/>
            <person name="Duclos A."/>
            <person name="Randazzo S."/>
            <person name="Carcy B."/>
            <person name="Debierre-Grockiego F."/>
            <person name="Delbecq S."/>
            <person name="Moubri-Menage K."/>
            <person name="Shams-Eldin H."/>
            <person name="Usmani-Brown S."/>
            <person name="Bringaud F."/>
            <person name="Wincker P."/>
            <person name="Vivares C.P."/>
            <person name="Schwarz R.T."/>
            <person name="Schetters T.P."/>
            <person name="Krause P.J."/>
            <person name="Gorenflot A."/>
            <person name="Berry V."/>
            <person name="Barbe V."/>
            <person name="Ben Mamoun C."/>
        </authorList>
    </citation>
    <scope>NUCLEOTIDE SEQUENCE [LARGE SCALE GENOMIC DNA]</scope>
    <source>
        <strain evidence="4 5">RI</strain>
    </source>
</reference>
<dbReference type="KEGG" id="bmic:BMR1_03g03420"/>
<dbReference type="RefSeq" id="XP_012649295.1">
    <property type="nucleotide sequence ID" value="XM_012793841.1"/>
</dbReference>
<dbReference type="PANTHER" id="PTHR14413:SF16">
    <property type="entry name" value="LARGE RIBOSOMAL SUBUNIT PROTEIN BL17M"/>
    <property type="match status" value="1"/>
</dbReference>
<evidence type="ECO:0000256" key="3">
    <source>
        <dbReference type="ARBA" id="ARBA00023274"/>
    </source>
</evidence>
<dbReference type="VEuPathDB" id="PiroplasmaDB:BMR1_03g03420"/>
<dbReference type="InterPro" id="IPR036373">
    <property type="entry name" value="Ribosomal_bL17_sf"/>
</dbReference>
<dbReference type="Gene3D" id="3.90.1030.10">
    <property type="entry name" value="Ribosomal protein L17"/>
    <property type="match status" value="1"/>
</dbReference>